<dbReference type="RefSeq" id="WP_147845030.1">
    <property type="nucleotide sequence ID" value="NZ_VDUZ01000001.1"/>
</dbReference>
<organism evidence="6 7">
    <name type="scientific">Vineibacter terrae</name>
    <dbReference type="NCBI Taxonomy" id="2586908"/>
    <lineage>
        <taxon>Bacteria</taxon>
        <taxon>Pseudomonadati</taxon>
        <taxon>Pseudomonadota</taxon>
        <taxon>Alphaproteobacteria</taxon>
        <taxon>Hyphomicrobiales</taxon>
        <taxon>Vineibacter</taxon>
    </lineage>
</organism>
<dbReference type="UniPathway" id="UPA00223">
    <property type="reaction ID" value="UER00717"/>
</dbReference>
<keyword evidence="4 5" id="KW-0808">Transferase</keyword>
<dbReference type="SUPFAM" id="SSF48256">
    <property type="entry name" value="Citrate synthase"/>
    <property type="match status" value="1"/>
</dbReference>
<dbReference type="PRINTS" id="PR00143">
    <property type="entry name" value="CITRTSNTHASE"/>
</dbReference>
<evidence type="ECO:0000256" key="2">
    <source>
        <dbReference type="ARBA" id="ARBA00010566"/>
    </source>
</evidence>
<gene>
    <name evidence="6" type="ORF">FHP25_01100</name>
</gene>
<dbReference type="NCBIfam" id="NF009005">
    <property type="entry name" value="PRK12350.1"/>
    <property type="match status" value="1"/>
</dbReference>
<dbReference type="EMBL" id="VDUZ01000001">
    <property type="protein sequence ID" value="TXL82324.1"/>
    <property type="molecule type" value="Genomic_DNA"/>
</dbReference>
<sequence>MKIGHNDGLDGVMAGETVLSHVDGEAGTLIVRGAMIEDLVRHGGLEDVAALLWDGFTADGGDVAAVRRDLGAARQAAFALVPGLLSVAGRLTPIEALRVGLALLPDEDRLPAHVRVCGALPVFLAALLRHGAGDAPVAPDPALGTAADLLRMLRGAPAPQAHARALDVYLATVADHGFNASTFTARVIASTRAGLVSAVIGGLCALKGPLHGGAPGPVLDMLDEIGTIDNIGPWLEQAVVDGSRLMGFGHRIYKVRDPRADVLKQVVRDLGPSSGRLAFAAEVERQALATLRRLKPGRRLDTNVEFYTALALEAVGIPRAAFTPLFGVGRAVGWCAHVFEQERGGRIIRPLSRYVGPVPKQAA</sequence>
<dbReference type="InterPro" id="IPR016143">
    <property type="entry name" value="Citrate_synth-like_sm_a-sub"/>
</dbReference>
<dbReference type="PANTHER" id="PTHR11739:SF23">
    <property type="entry name" value="CITRATE SYNTHASE 2-RELATED"/>
    <property type="match status" value="1"/>
</dbReference>
<keyword evidence="7" id="KW-1185">Reference proteome</keyword>
<protein>
    <recommendedName>
        <fullName evidence="3">citrate synthase (unknown stereospecificity)</fullName>
        <ecNumber evidence="3">2.3.3.16</ecNumber>
    </recommendedName>
</protein>
<dbReference type="CDD" id="cd06109">
    <property type="entry name" value="BsCS-I_like"/>
    <property type="match status" value="1"/>
</dbReference>
<evidence type="ECO:0000256" key="1">
    <source>
        <dbReference type="ARBA" id="ARBA00004751"/>
    </source>
</evidence>
<proteinExistence type="inferred from homology"/>
<evidence type="ECO:0000313" key="7">
    <source>
        <dbReference type="Proteomes" id="UP000321638"/>
    </source>
</evidence>
<evidence type="ECO:0000256" key="5">
    <source>
        <dbReference type="RuleBase" id="RU003406"/>
    </source>
</evidence>
<dbReference type="GO" id="GO:0005975">
    <property type="term" value="P:carbohydrate metabolic process"/>
    <property type="evidence" value="ECO:0007669"/>
    <property type="project" value="TreeGrafter"/>
</dbReference>
<evidence type="ECO:0000313" key="6">
    <source>
        <dbReference type="EMBL" id="TXL82324.1"/>
    </source>
</evidence>
<comment type="pathway">
    <text evidence="1">Carbohydrate metabolism; tricarboxylic acid cycle; isocitrate from oxaloacetate: step 1/2.</text>
</comment>
<comment type="similarity">
    <text evidence="2 5">Belongs to the citrate synthase family.</text>
</comment>
<accession>A0A5C8PW57</accession>
<comment type="caution">
    <text evidence="6">The sequence shown here is derived from an EMBL/GenBank/DDBJ whole genome shotgun (WGS) entry which is preliminary data.</text>
</comment>
<dbReference type="AlphaFoldDB" id="A0A5C8PW57"/>
<dbReference type="GO" id="GO:0036440">
    <property type="term" value="F:citrate synthase activity"/>
    <property type="evidence" value="ECO:0007669"/>
    <property type="project" value="UniProtKB-EC"/>
</dbReference>
<dbReference type="InterPro" id="IPR019810">
    <property type="entry name" value="Citrate_synthase_AS"/>
</dbReference>
<dbReference type="InterPro" id="IPR002020">
    <property type="entry name" value="Citrate_synthase"/>
</dbReference>
<name>A0A5C8PW57_9HYPH</name>
<dbReference type="GO" id="GO:0005829">
    <property type="term" value="C:cytosol"/>
    <property type="evidence" value="ECO:0007669"/>
    <property type="project" value="TreeGrafter"/>
</dbReference>
<dbReference type="PROSITE" id="PS00480">
    <property type="entry name" value="CITRATE_SYNTHASE"/>
    <property type="match status" value="1"/>
</dbReference>
<dbReference type="OrthoDB" id="9800864at2"/>
<dbReference type="PANTHER" id="PTHR11739">
    <property type="entry name" value="CITRATE SYNTHASE"/>
    <property type="match status" value="1"/>
</dbReference>
<dbReference type="EC" id="2.3.3.16" evidence="3"/>
<dbReference type="Proteomes" id="UP000321638">
    <property type="component" value="Unassembled WGS sequence"/>
</dbReference>
<dbReference type="InterPro" id="IPR036969">
    <property type="entry name" value="Citrate_synthase_sf"/>
</dbReference>
<dbReference type="Gene3D" id="1.10.230.10">
    <property type="entry name" value="Cytochrome P450-Terp, domain 2"/>
    <property type="match status" value="1"/>
</dbReference>
<dbReference type="GO" id="GO:0006099">
    <property type="term" value="P:tricarboxylic acid cycle"/>
    <property type="evidence" value="ECO:0007669"/>
    <property type="project" value="UniProtKB-UniPathway"/>
</dbReference>
<dbReference type="InterPro" id="IPR016142">
    <property type="entry name" value="Citrate_synth-like_lrg_a-sub"/>
</dbReference>
<reference evidence="6 7" key="1">
    <citation type="submission" date="2019-06" db="EMBL/GenBank/DDBJ databases">
        <title>New taxonomy in bacterial strain CC-CFT640, isolated from vineyard.</title>
        <authorList>
            <person name="Lin S.-Y."/>
            <person name="Tsai C.-F."/>
            <person name="Young C.-C."/>
        </authorList>
    </citation>
    <scope>NUCLEOTIDE SEQUENCE [LARGE SCALE GENOMIC DNA]</scope>
    <source>
        <strain evidence="6 7">CC-CFT640</strain>
    </source>
</reference>
<dbReference type="Gene3D" id="1.10.580.10">
    <property type="entry name" value="Citrate Synthase, domain 1"/>
    <property type="match status" value="1"/>
</dbReference>
<dbReference type="Pfam" id="PF00285">
    <property type="entry name" value="Citrate_synt"/>
    <property type="match status" value="1"/>
</dbReference>
<evidence type="ECO:0000256" key="3">
    <source>
        <dbReference type="ARBA" id="ARBA00012972"/>
    </source>
</evidence>
<evidence type="ECO:0000256" key="4">
    <source>
        <dbReference type="ARBA" id="ARBA00022679"/>
    </source>
</evidence>